<dbReference type="PRINTS" id="PR01549">
    <property type="entry name" value="AUTOINDCRSYN"/>
</dbReference>
<proteinExistence type="inferred from homology"/>
<dbReference type="PANTHER" id="PTHR39322">
    <property type="entry name" value="ACYL-HOMOSERINE-LACTONE SYNTHASE"/>
    <property type="match status" value="1"/>
</dbReference>
<dbReference type="PROSITE" id="PS51187">
    <property type="entry name" value="AUTOINDUCER_SYNTH_2"/>
    <property type="match status" value="1"/>
</dbReference>
<keyword evidence="1 5" id="KW-0673">Quorum sensing</keyword>
<name>A0ABY6B0F7_9BURK</name>
<gene>
    <name evidence="7" type="ORF">N4261_21090</name>
</gene>
<evidence type="ECO:0000256" key="2">
    <source>
        <dbReference type="ARBA" id="ARBA00022679"/>
    </source>
</evidence>
<organism evidence="7 8">
    <name type="scientific">Roseateles amylovorans</name>
    <dbReference type="NCBI Taxonomy" id="2978473"/>
    <lineage>
        <taxon>Bacteria</taxon>
        <taxon>Pseudomonadati</taxon>
        <taxon>Pseudomonadota</taxon>
        <taxon>Betaproteobacteria</taxon>
        <taxon>Burkholderiales</taxon>
        <taxon>Sphaerotilaceae</taxon>
        <taxon>Roseateles</taxon>
    </lineage>
</organism>
<keyword evidence="8" id="KW-1185">Reference proteome</keyword>
<dbReference type="Gene3D" id="3.40.630.30">
    <property type="match status" value="1"/>
</dbReference>
<keyword evidence="4 5" id="KW-0071">Autoinducer synthesis</keyword>
<sequence>MRIELIDDQAVSATTRGAIARYRHRVFIESLQWDLPCDPGHEQDEFDAEGATHLAAFDGDQVVGYARLLPTLRPYLLATHFANLLNGAAAPQSAEVWELSRFAAGHAAQPGSASDAKAHTRIGKRVLLEAVRFVMARNGEQLICCTTVAVERLAHRWGVDIERLGPPVRTSAGLLVAARIHCSRQTLEALEPAAVQITSTAGSAASLHAPGHVPLHTGLQAQAPTTASAHGLSAAGALTSLGSTTLANASQDPLVSLAGLAALKGHGMVPAIGHHGAAHAIGSPAWRKDTRCASAPSALVTGGRAIAV</sequence>
<evidence type="ECO:0000313" key="8">
    <source>
        <dbReference type="Proteomes" id="UP001064933"/>
    </source>
</evidence>
<dbReference type="EMBL" id="CP104562">
    <property type="protein sequence ID" value="UXH77464.1"/>
    <property type="molecule type" value="Genomic_DNA"/>
</dbReference>
<evidence type="ECO:0000256" key="5">
    <source>
        <dbReference type="PROSITE-ProRule" id="PRU00533"/>
    </source>
</evidence>
<protein>
    <recommendedName>
        <fullName evidence="6">Acyl-homoserine-lactone synthase</fullName>
        <ecNumber evidence="6">2.3.1.184</ecNumber>
    </recommendedName>
    <alternativeName>
        <fullName evidence="6">Autoinducer synthesis protein</fullName>
    </alternativeName>
</protein>
<evidence type="ECO:0000256" key="3">
    <source>
        <dbReference type="ARBA" id="ARBA00022691"/>
    </source>
</evidence>
<evidence type="ECO:0000256" key="6">
    <source>
        <dbReference type="RuleBase" id="RU361135"/>
    </source>
</evidence>
<dbReference type="EC" id="2.3.1.184" evidence="6"/>
<reference evidence="7" key="1">
    <citation type="submission" date="2022-10" db="EMBL/GenBank/DDBJ databases">
        <title>Characterization and whole genome sequencing of a new Roseateles species, isolated from fresh water.</title>
        <authorList>
            <person name="Guliayeva D.Y."/>
            <person name="Akhremchuk A.E."/>
            <person name="Sikolenko M.A."/>
            <person name="Valentovich L.N."/>
            <person name="Sidarenka A.V."/>
        </authorList>
    </citation>
    <scope>NUCLEOTIDE SEQUENCE</scope>
    <source>
        <strain evidence="7">BIM B-1768</strain>
    </source>
</reference>
<keyword evidence="2 6" id="KW-0808">Transferase</keyword>
<dbReference type="Proteomes" id="UP001064933">
    <property type="component" value="Chromosome"/>
</dbReference>
<dbReference type="InterPro" id="IPR016181">
    <property type="entry name" value="Acyl_CoA_acyltransferase"/>
</dbReference>
<dbReference type="InterPro" id="IPR001690">
    <property type="entry name" value="Autoind_synthase"/>
</dbReference>
<accession>A0ABY6B0F7</accession>
<dbReference type="PANTHER" id="PTHR39322:SF1">
    <property type="entry name" value="ISOVALERYL-HOMOSERINE LACTONE SYNTHASE"/>
    <property type="match status" value="1"/>
</dbReference>
<evidence type="ECO:0000256" key="1">
    <source>
        <dbReference type="ARBA" id="ARBA00022654"/>
    </source>
</evidence>
<evidence type="ECO:0000313" key="7">
    <source>
        <dbReference type="EMBL" id="UXH77464.1"/>
    </source>
</evidence>
<dbReference type="Pfam" id="PF00765">
    <property type="entry name" value="Autoind_synth"/>
    <property type="match status" value="1"/>
</dbReference>
<comment type="similarity">
    <text evidence="5 6">Belongs to the autoinducer synthase family.</text>
</comment>
<dbReference type="RefSeq" id="WP_261757214.1">
    <property type="nucleotide sequence ID" value="NZ_CP104562.2"/>
</dbReference>
<comment type="catalytic activity">
    <reaction evidence="6">
        <text>a fatty acyl-[ACP] + S-adenosyl-L-methionine = an N-acyl-L-homoserine lactone + S-methyl-5'-thioadenosine + holo-[ACP] + H(+)</text>
        <dbReference type="Rhea" id="RHEA:10096"/>
        <dbReference type="Rhea" id="RHEA-COMP:9685"/>
        <dbReference type="Rhea" id="RHEA-COMP:14125"/>
        <dbReference type="ChEBI" id="CHEBI:15378"/>
        <dbReference type="ChEBI" id="CHEBI:17509"/>
        <dbReference type="ChEBI" id="CHEBI:55474"/>
        <dbReference type="ChEBI" id="CHEBI:59789"/>
        <dbReference type="ChEBI" id="CHEBI:64479"/>
        <dbReference type="ChEBI" id="CHEBI:138651"/>
        <dbReference type="EC" id="2.3.1.184"/>
    </reaction>
</comment>
<keyword evidence="3 6" id="KW-0949">S-adenosyl-L-methionine</keyword>
<dbReference type="SUPFAM" id="SSF55729">
    <property type="entry name" value="Acyl-CoA N-acyltransferases (Nat)"/>
    <property type="match status" value="1"/>
</dbReference>
<evidence type="ECO:0000256" key="4">
    <source>
        <dbReference type="ARBA" id="ARBA00022929"/>
    </source>
</evidence>